<dbReference type="PANTHER" id="PTHR45339:SF1">
    <property type="entry name" value="HYBRID SIGNAL TRANSDUCTION HISTIDINE KINASE J"/>
    <property type="match status" value="1"/>
</dbReference>
<reference evidence="9 10" key="1">
    <citation type="journal article" date="2016" name="Nat. Commun.">
        <title>Thousands of microbial genomes shed light on interconnected biogeochemical processes in an aquifer system.</title>
        <authorList>
            <person name="Anantharaman K."/>
            <person name="Brown C.T."/>
            <person name="Hug L.A."/>
            <person name="Sharon I."/>
            <person name="Castelle C.J."/>
            <person name="Probst A.J."/>
            <person name="Thomas B.C."/>
            <person name="Singh A."/>
            <person name="Wilkins M.J."/>
            <person name="Karaoz U."/>
            <person name="Brodie E.L."/>
            <person name="Williams K.H."/>
            <person name="Hubbard S.S."/>
            <person name="Banfield J.F."/>
        </authorList>
    </citation>
    <scope>NUCLEOTIDE SEQUENCE [LARGE SCALE GENOMIC DNA]</scope>
</reference>
<dbReference type="Gene3D" id="3.40.50.2300">
    <property type="match status" value="1"/>
</dbReference>
<dbReference type="GO" id="GO:0000155">
    <property type="term" value="F:phosphorelay sensor kinase activity"/>
    <property type="evidence" value="ECO:0007669"/>
    <property type="project" value="InterPro"/>
</dbReference>
<dbReference type="Proteomes" id="UP000177583">
    <property type="component" value="Unassembled WGS sequence"/>
</dbReference>
<organism evidence="9 10">
    <name type="scientific">Candidatus Lambdaproteobacteria bacterium RIFOXYD2_FULL_56_26</name>
    <dbReference type="NCBI Taxonomy" id="1817773"/>
    <lineage>
        <taxon>Bacteria</taxon>
        <taxon>Pseudomonadati</taxon>
        <taxon>Pseudomonadota</taxon>
        <taxon>Candidatus Lambdaproteobacteria</taxon>
    </lineage>
</organism>
<dbReference type="PRINTS" id="PR00344">
    <property type="entry name" value="BCTRLSENSOR"/>
</dbReference>
<dbReference type="SUPFAM" id="SSF52172">
    <property type="entry name" value="CheY-like"/>
    <property type="match status" value="1"/>
</dbReference>
<dbReference type="Pfam" id="PF07696">
    <property type="entry name" value="7TMR-DISMED2"/>
    <property type="match status" value="1"/>
</dbReference>
<evidence type="ECO:0000259" key="8">
    <source>
        <dbReference type="PROSITE" id="PS50110"/>
    </source>
</evidence>
<dbReference type="AlphaFoldDB" id="A0A1F6GL01"/>
<feature type="transmembrane region" description="Helical" evidence="6">
    <location>
        <begin position="366"/>
        <end position="388"/>
    </location>
</feature>
<dbReference type="Pfam" id="PF00512">
    <property type="entry name" value="HisKA"/>
    <property type="match status" value="1"/>
</dbReference>
<dbReference type="InterPro" id="IPR036097">
    <property type="entry name" value="HisK_dim/P_sf"/>
</dbReference>
<evidence type="ECO:0000256" key="4">
    <source>
        <dbReference type="ARBA" id="ARBA00023012"/>
    </source>
</evidence>
<evidence type="ECO:0000256" key="6">
    <source>
        <dbReference type="SAM" id="Phobius"/>
    </source>
</evidence>
<dbReference type="InterPro" id="IPR036890">
    <property type="entry name" value="HATPase_C_sf"/>
</dbReference>
<keyword evidence="6" id="KW-0472">Membrane</keyword>
<dbReference type="CDD" id="cd00156">
    <property type="entry name" value="REC"/>
    <property type="match status" value="1"/>
</dbReference>
<feature type="modified residue" description="4-aspartylphosphate" evidence="5">
    <location>
        <position position="710"/>
    </location>
</feature>
<evidence type="ECO:0000256" key="3">
    <source>
        <dbReference type="ARBA" id="ARBA00022553"/>
    </source>
</evidence>
<dbReference type="SUPFAM" id="SSF47384">
    <property type="entry name" value="Homodimeric domain of signal transducing histidine kinase"/>
    <property type="match status" value="1"/>
</dbReference>
<dbReference type="CDD" id="cd16922">
    <property type="entry name" value="HATPase_EvgS-ArcB-TorS-like"/>
    <property type="match status" value="1"/>
</dbReference>
<evidence type="ECO:0000313" key="10">
    <source>
        <dbReference type="Proteomes" id="UP000177583"/>
    </source>
</evidence>
<dbReference type="EMBL" id="MFNF01000068">
    <property type="protein sequence ID" value="OGG98801.1"/>
    <property type="molecule type" value="Genomic_DNA"/>
</dbReference>
<dbReference type="SMART" id="SM00387">
    <property type="entry name" value="HATPase_c"/>
    <property type="match status" value="1"/>
</dbReference>
<dbReference type="PROSITE" id="PS50110">
    <property type="entry name" value="RESPONSE_REGULATORY"/>
    <property type="match status" value="1"/>
</dbReference>
<keyword evidence="6" id="KW-1133">Transmembrane helix</keyword>
<dbReference type="PANTHER" id="PTHR45339">
    <property type="entry name" value="HYBRID SIGNAL TRANSDUCTION HISTIDINE KINASE J"/>
    <property type="match status" value="1"/>
</dbReference>
<dbReference type="InterPro" id="IPR011622">
    <property type="entry name" value="7TMR_DISM_rcpt_extracell_dom2"/>
</dbReference>
<keyword evidence="3 5" id="KW-0597">Phosphoprotein</keyword>
<evidence type="ECO:0000259" key="7">
    <source>
        <dbReference type="PROSITE" id="PS50109"/>
    </source>
</evidence>
<evidence type="ECO:0000256" key="5">
    <source>
        <dbReference type="PROSITE-ProRule" id="PRU00169"/>
    </source>
</evidence>
<dbReference type="InterPro" id="IPR004358">
    <property type="entry name" value="Sig_transdc_His_kin-like_C"/>
</dbReference>
<feature type="domain" description="Histidine kinase" evidence="7">
    <location>
        <begin position="429"/>
        <end position="649"/>
    </location>
</feature>
<dbReference type="EC" id="2.7.13.3" evidence="2"/>
<feature type="transmembrane region" description="Helical" evidence="6">
    <location>
        <begin position="254"/>
        <end position="272"/>
    </location>
</feature>
<dbReference type="CDD" id="cd00082">
    <property type="entry name" value="HisKA"/>
    <property type="match status" value="1"/>
</dbReference>
<dbReference type="InterPro" id="IPR001789">
    <property type="entry name" value="Sig_transdc_resp-reg_receiver"/>
</dbReference>
<feature type="domain" description="Response regulatory" evidence="8">
    <location>
        <begin position="661"/>
        <end position="772"/>
    </location>
</feature>
<dbReference type="InterPro" id="IPR003661">
    <property type="entry name" value="HisK_dim/P_dom"/>
</dbReference>
<dbReference type="FunFam" id="3.30.565.10:FF:000010">
    <property type="entry name" value="Sensor histidine kinase RcsC"/>
    <property type="match status" value="1"/>
</dbReference>
<comment type="caution">
    <text evidence="9">The sequence shown here is derived from an EMBL/GenBank/DDBJ whole genome shotgun (WGS) entry which is preliminary data.</text>
</comment>
<dbReference type="Pfam" id="PF02518">
    <property type="entry name" value="HATPase_c"/>
    <property type="match status" value="1"/>
</dbReference>
<keyword evidence="4" id="KW-0902">Two-component regulatory system</keyword>
<dbReference type="InterPro" id="IPR003594">
    <property type="entry name" value="HATPase_dom"/>
</dbReference>
<feature type="transmembrane region" description="Helical" evidence="6">
    <location>
        <begin position="284"/>
        <end position="301"/>
    </location>
</feature>
<gene>
    <name evidence="9" type="ORF">A2557_13450</name>
</gene>
<protein>
    <recommendedName>
        <fullName evidence="2">histidine kinase</fullName>
        <ecNumber evidence="2">2.7.13.3</ecNumber>
    </recommendedName>
</protein>
<evidence type="ECO:0000256" key="1">
    <source>
        <dbReference type="ARBA" id="ARBA00000085"/>
    </source>
</evidence>
<dbReference type="InterPro" id="IPR011623">
    <property type="entry name" value="7TMR_DISM_rcpt_extracell_dom1"/>
</dbReference>
<feature type="transmembrane region" description="Helical" evidence="6">
    <location>
        <begin position="339"/>
        <end position="360"/>
    </location>
</feature>
<name>A0A1F6GL01_9PROT</name>
<dbReference type="InterPro" id="IPR005467">
    <property type="entry name" value="His_kinase_dom"/>
</dbReference>
<dbReference type="Gene3D" id="2.60.40.2380">
    <property type="match status" value="1"/>
</dbReference>
<proteinExistence type="predicted"/>
<accession>A0A1F6GL01</accession>
<evidence type="ECO:0000313" key="9">
    <source>
        <dbReference type="EMBL" id="OGG98801.1"/>
    </source>
</evidence>
<evidence type="ECO:0000256" key="2">
    <source>
        <dbReference type="ARBA" id="ARBA00012438"/>
    </source>
</evidence>
<comment type="catalytic activity">
    <reaction evidence="1">
        <text>ATP + protein L-histidine = ADP + protein N-phospho-L-histidine.</text>
        <dbReference type="EC" id="2.7.13.3"/>
    </reaction>
</comment>
<feature type="transmembrane region" description="Helical" evidence="6">
    <location>
        <begin position="217"/>
        <end position="242"/>
    </location>
</feature>
<dbReference type="PROSITE" id="PS50109">
    <property type="entry name" value="HIS_KIN"/>
    <property type="match status" value="1"/>
</dbReference>
<feature type="transmembrane region" description="Helical" evidence="6">
    <location>
        <begin position="190"/>
        <end position="210"/>
    </location>
</feature>
<keyword evidence="6" id="KW-0812">Transmembrane</keyword>
<feature type="transmembrane region" description="Helical" evidence="6">
    <location>
        <begin position="307"/>
        <end position="327"/>
    </location>
</feature>
<dbReference type="SMART" id="SM00388">
    <property type="entry name" value="HisKA"/>
    <property type="match status" value="1"/>
</dbReference>
<dbReference type="InterPro" id="IPR011006">
    <property type="entry name" value="CheY-like_superfamily"/>
</dbReference>
<dbReference type="Gene3D" id="3.30.565.10">
    <property type="entry name" value="Histidine kinase-like ATPase, C-terminal domain"/>
    <property type="match status" value="1"/>
</dbReference>
<dbReference type="Pfam" id="PF07695">
    <property type="entry name" value="7TMR-DISM_7TM"/>
    <property type="match status" value="1"/>
</dbReference>
<sequence length="774" mass="85147">MKSLTGSLVLLWGLGWMAGLCGVQAAFGSPLVLTGQTSPGPLWSHLELLEDPTGTLGLAEVQSGRFTPNQEHTPNFGFTQKTLWAKVSLQSRSAEETHWLLEYAYPLIDHLELFVVGPQTPLQHFVTGDALPFYSRPLGHRHFLFPLTLKANETLDLYLKIQAEDTLEIPLILWNPADFYAADHHSQMVFGLYFGMMAVMVLFNSFLFLLGREKGYLYYVAYSLSFTLVILTLSGFGLEVFWPQSPVWNKLARPFFIGTTVFFNGFFLKALLEPQKALPRLDKALSFLMGLGLFCSVLAVAGQMAVAIVLGVAVSILAAGVALLVGLFRFVGGYQAARLYLAGWSSLLLGIILYCLRAFGLMEPNFWVNYGLMFGSAVEVVLLSLAMADRMSQLSKERHQAQEETHQVQKLLIEQLQETDRIKNDFLQNMTHELRTPLNGMVGTANLLSSTSLTPDQRELVEVIGSCSQSLTQVIGDILDLAKIQRGAMQTLDAPFDPTRELESLFHLFGPAAREKKLDLKLELDDLPPRLTGDAHKLGQICSNLVSNALKFTAQGKVRLKAKVARQTETQVWLEFEVTDTGVGIDPLVLPQIFKPFTQGDSSLRKAFQGAGLGLTLVRQLVGLMNGEISLASEMGKGTKVRFTLPFTAVAPAAVGPVGKKVLVLESDPVNRLVLGKWFESKGCLARLCETADQAQRLSKYEKFDLLLVDLIFNPTGEPGWYESLRPGNAEVPLVALTHLAGLVPQGQAGPRAYLVRPYTAQGLEATLAPFLGT</sequence>
<dbReference type="Gene3D" id="1.10.287.130">
    <property type="match status" value="1"/>
</dbReference>
<dbReference type="SUPFAM" id="SSF55874">
    <property type="entry name" value="ATPase domain of HSP90 chaperone/DNA topoisomerase II/histidine kinase"/>
    <property type="match status" value="1"/>
</dbReference>